<evidence type="ECO:0000256" key="1">
    <source>
        <dbReference type="SAM" id="MobiDB-lite"/>
    </source>
</evidence>
<keyword evidence="3" id="KW-1185">Reference proteome</keyword>
<proteinExistence type="predicted"/>
<accession>A0AAF0ZX16</accession>
<reference evidence="2" key="1">
    <citation type="submission" date="2023-08" db="EMBL/GenBank/DDBJ databases">
        <title>A de novo genome assembly of Solanum verrucosum Schlechtendal, a Mexican diploid species geographically isolated from the other diploid A-genome species in potato relatives.</title>
        <authorList>
            <person name="Hosaka K."/>
        </authorList>
    </citation>
    <scope>NUCLEOTIDE SEQUENCE</scope>
    <source>
        <tissue evidence="2">Young leaves</tissue>
    </source>
</reference>
<dbReference type="EMBL" id="CP133622">
    <property type="protein sequence ID" value="WMV54706.1"/>
    <property type="molecule type" value="Genomic_DNA"/>
</dbReference>
<sequence length="298" mass="33831">MRTHQSSKSMELTTHEYGRAVRFAIVNTKTNASHNNLIISTPNQIGQQLTTIATKLGAIDALAADVVALKAQNMQNQHGKSKVLLEEGEENYGPVEFQNPDEHLCSIQQTGSVFEYRQEYAKRAARVQTWPEHCLLGVFLSGIKKYLRVDVRIHKLRSMYKVMSLALEYEGKQGLNQSSKVPAWASVSRPSSIGTSSPTSRESFNFQSSRQQVTRPFQQSSLPKIHPLNSEQQIQREKGLYYRCGDKFTLVHRSLEEQMLPRDAMLNLMKEEYKNIDLSSKVGDASVLRLRPYDQKSL</sequence>
<dbReference type="AlphaFoldDB" id="A0AAF0ZX16"/>
<name>A0AAF0ZX16_SOLVR</name>
<feature type="region of interest" description="Disordered" evidence="1">
    <location>
        <begin position="187"/>
        <end position="208"/>
    </location>
</feature>
<feature type="compositionally biased region" description="Polar residues" evidence="1">
    <location>
        <begin position="188"/>
        <end position="208"/>
    </location>
</feature>
<protein>
    <submittedName>
        <fullName evidence="2">Uncharacterized protein</fullName>
    </submittedName>
</protein>
<organism evidence="2 3">
    <name type="scientific">Solanum verrucosum</name>
    <dbReference type="NCBI Taxonomy" id="315347"/>
    <lineage>
        <taxon>Eukaryota</taxon>
        <taxon>Viridiplantae</taxon>
        <taxon>Streptophyta</taxon>
        <taxon>Embryophyta</taxon>
        <taxon>Tracheophyta</taxon>
        <taxon>Spermatophyta</taxon>
        <taxon>Magnoliopsida</taxon>
        <taxon>eudicotyledons</taxon>
        <taxon>Gunneridae</taxon>
        <taxon>Pentapetalae</taxon>
        <taxon>asterids</taxon>
        <taxon>lamiids</taxon>
        <taxon>Solanales</taxon>
        <taxon>Solanaceae</taxon>
        <taxon>Solanoideae</taxon>
        <taxon>Solaneae</taxon>
        <taxon>Solanum</taxon>
    </lineage>
</organism>
<dbReference type="Proteomes" id="UP001234989">
    <property type="component" value="Chromosome 11"/>
</dbReference>
<gene>
    <name evidence="2" type="ORF">MTR67_048091</name>
</gene>
<evidence type="ECO:0000313" key="2">
    <source>
        <dbReference type="EMBL" id="WMV54706.1"/>
    </source>
</evidence>
<evidence type="ECO:0000313" key="3">
    <source>
        <dbReference type="Proteomes" id="UP001234989"/>
    </source>
</evidence>